<evidence type="ECO:0000313" key="2">
    <source>
        <dbReference type="EMBL" id="KAJ8441902.1"/>
    </source>
</evidence>
<name>A0A9Q1KFM4_9CARY</name>
<dbReference type="Proteomes" id="UP001153076">
    <property type="component" value="Unassembled WGS sequence"/>
</dbReference>
<dbReference type="EMBL" id="JAKOGI010000150">
    <property type="protein sequence ID" value="KAJ8441902.1"/>
    <property type="molecule type" value="Genomic_DNA"/>
</dbReference>
<evidence type="ECO:0000313" key="3">
    <source>
        <dbReference type="Proteomes" id="UP001153076"/>
    </source>
</evidence>
<organism evidence="2 3">
    <name type="scientific">Carnegiea gigantea</name>
    <dbReference type="NCBI Taxonomy" id="171969"/>
    <lineage>
        <taxon>Eukaryota</taxon>
        <taxon>Viridiplantae</taxon>
        <taxon>Streptophyta</taxon>
        <taxon>Embryophyta</taxon>
        <taxon>Tracheophyta</taxon>
        <taxon>Spermatophyta</taxon>
        <taxon>Magnoliopsida</taxon>
        <taxon>eudicotyledons</taxon>
        <taxon>Gunneridae</taxon>
        <taxon>Pentapetalae</taxon>
        <taxon>Caryophyllales</taxon>
        <taxon>Cactineae</taxon>
        <taxon>Cactaceae</taxon>
        <taxon>Cactoideae</taxon>
        <taxon>Echinocereeae</taxon>
        <taxon>Carnegiea</taxon>
    </lineage>
</organism>
<feature type="transmembrane region" description="Helical" evidence="1">
    <location>
        <begin position="111"/>
        <end position="133"/>
    </location>
</feature>
<comment type="caution">
    <text evidence="2">The sequence shown here is derived from an EMBL/GenBank/DDBJ whole genome shotgun (WGS) entry which is preliminary data.</text>
</comment>
<keyword evidence="1" id="KW-1133">Transmembrane helix</keyword>
<feature type="transmembrane region" description="Helical" evidence="1">
    <location>
        <begin position="85"/>
        <end position="105"/>
    </location>
</feature>
<reference evidence="2" key="1">
    <citation type="submission" date="2022-04" db="EMBL/GenBank/DDBJ databases">
        <title>Carnegiea gigantea Genome sequencing and assembly v2.</title>
        <authorList>
            <person name="Copetti D."/>
            <person name="Sanderson M.J."/>
            <person name="Burquez A."/>
            <person name="Wojciechowski M.F."/>
        </authorList>
    </citation>
    <scope>NUCLEOTIDE SEQUENCE</scope>
    <source>
        <strain evidence="2">SGP5-SGP5p</strain>
        <tissue evidence="2">Aerial part</tissue>
    </source>
</reference>
<gene>
    <name evidence="2" type="ORF">Cgig2_014371</name>
</gene>
<keyword evidence="3" id="KW-1185">Reference proteome</keyword>
<keyword evidence="1" id="KW-0812">Transmembrane</keyword>
<keyword evidence="1" id="KW-0472">Membrane</keyword>
<sequence length="164" mass="18760">MGWKQLKTQKSILPAFSPFEVLTFRSDKEGLKTSNSLKVYYPHLLYSSNLQPGWGWRRHCMCCINLYAKVVLGGQRRTLIFSSDVAAQFSCILSSCIFIGMNGVIVTSTLMLYEIIIFSKFLLVSGIKLYCLLPKAILLTDPMDQMIQHECPLHWNSFNHHCFS</sequence>
<dbReference type="AlphaFoldDB" id="A0A9Q1KFM4"/>
<evidence type="ECO:0000256" key="1">
    <source>
        <dbReference type="SAM" id="Phobius"/>
    </source>
</evidence>
<proteinExistence type="predicted"/>
<protein>
    <submittedName>
        <fullName evidence="2">Uncharacterized protein</fullName>
    </submittedName>
</protein>
<accession>A0A9Q1KFM4</accession>